<dbReference type="InterPro" id="IPR050486">
    <property type="entry name" value="Mannose-1P_guanyltransferase"/>
</dbReference>
<keyword evidence="2" id="KW-0808">Transferase</keyword>
<gene>
    <name evidence="2" type="ORF">SAMN05421869_106381</name>
</gene>
<proteinExistence type="predicted"/>
<dbReference type="Gene3D" id="3.90.550.10">
    <property type="entry name" value="Spore Coat Polysaccharide Biosynthesis Protein SpsA, Chain A"/>
    <property type="match status" value="1"/>
</dbReference>
<dbReference type="AlphaFoldDB" id="A0A1G8MDN8"/>
<evidence type="ECO:0000259" key="1">
    <source>
        <dbReference type="Pfam" id="PF00483"/>
    </source>
</evidence>
<dbReference type="STRING" id="633440.SAMN05421869_106381"/>
<keyword evidence="3" id="KW-1185">Reference proteome</keyword>
<dbReference type="InterPro" id="IPR005835">
    <property type="entry name" value="NTP_transferase_dom"/>
</dbReference>
<organism evidence="2 3">
    <name type="scientific">Nonomuraea jiangxiensis</name>
    <dbReference type="NCBI Taxonomy" id="633440"/>
    <lineage>
        <taxon>Bacteria</taxon>
        <taxon>Bacillati</taxon>
        <taxon>Actinomycetota</taxon>
        <taxon>Actinomycetes</taxon>
        <taxon>Streptosporangiales</taxon>
        <taxon>Streptosporangiaceae</taxon>
        <taxon>Nonomuraea</taxon>
    </lineage>
</organism>
<sequence>MHVVILAGGKGVRLRPYTSALPKPLVPIGEEYAILDIILLQLTSQGFTRATLAVGHLSPLIRAFVGDGSRWGLEVDYTEEVVPLSTIGPLFPIRDRLPEHFLVMNGDVLTTIDYADLLARHVDSDAPLTVATSPRVVKIDFGVLEAQGGRIVGFREKPLLSYHVSMGVYALSRKTIAEYPEGMPFGFDELVLDLLDRDLPPSIYEFDGYWLDIGRPDDYDEANARFDEYRSLLLPSTAAPAGQVRRRGNG</sequence>
<feature type="domain" description="Nucleotidyl transferase" evidence="1">
    <location>
        <begin position="3"/>
        <end position="225"/>
    </location>
</feature>
<dbReference type="OrthoDB" id="9801810at2"/>
<dbReference type="Proteomes" id="UP000199202">
    <property type="component" value="Unassembled WGS sequence"/>
</dbReference>
<protein>
    <submittedName>
        <fullName evidence="2">Nucleotidyl transferase</fullName>
    </submittedName>
</protein>
<reference evidence="2 3" key="1">
    <citation type="submission" date="2016-10" db="EMBL/GenBank/DDBJ databases">
        <authorList>
            <person name="de Groot N.N."/>
        </authorList>
    </citation>
    <scope>NUCLEOTIDE SEQUENCE [LARGE SCALE GENOMIC DNA]</scope>
    <source>
        <strain evidence="2 3">CGMCC 4.6533</strain>
    </source>
</reference>
<dbReference type="GO" id="GO:0016740">
    <property type="term" value="F:transferase activity"/>
    <property type="evidence" value="ECO:0007669"/>
    <property type="project" value="UniProtKB-KW"/>
</dbReference>
<dbReference type="InterPro" id="IPR029044">
    <property type="entry name" value="Nucleotide-diphossugar_trans"/>
</dbReference>
<dbReference type="PANTHER" id="PTHR22572">
    <property type="entry name" value="SUGAR-1-PHOSPHATE GUANYL TRANSFERASE"/>
    <property type="match status" value="1"/>
</dbReference>
<dbReference type="EMBL" id="FNDJ01000006">
    <property type="protein sequence ID" value="SDI65995.1"/>
    <property type="molecule type" value="Genomic_DNA"/>
</dbReference>
<dbReference type="SUPFAM" id="SSF53448">
    <property type="entry name" value="Nucleotide-diphospho-sugar transferases"/>
    <property type="match status" value="1"/>
</dbReference>
<dbReference type="RefSeq" id="WP_090931885.1">
    <property type="nucleotide sequence ID" value="NZ_FNDJ01000006.1"/>
</dbReference>
<evidence type="ECO:0000313" key="3">
    <source>
        <dbReference type="Proteomes" id="UP000199202"/>
    </source>
</evidence>
<dbReference type="Pfam" id="PF00483">
    <property type="entry name" value="NTP_transferase"/>
    <property type="match status" value="1"/>
</dbReference>
<accession>A0A1G8MDN8</accession>
<name>A0A1G8MDN8_9ACTN</name>
<evidence type="ECO:0000313" key="2">
    <source>
        <dbReference type="EMBL" id="SDI65995.1"/>
    </source>
</evidence>